<name>A0AA40FD91_9HYME</name>
<dbReference type="InterPro" id="IPR041228">
    <property type="entry name" value="Dynein_C"/>
</dbReference>
<comment type="caution">
    <text evidence="2">The sequence shown here is derived from an EMBL/GenBank/DDBJ whole genome shotgun (WGS) entry which is preliminary data.</text>
</comment>
<dbReference type="Pfam" id="PF18199">
    <property type="entry name" value="Dynein_C"/>
    <property type="match status" value="1"/>
</dbReference>
<dbReference type="GO" id="GO:0051959">
    <property type="term" value="F:dynein light intermediate chain binding"/>
    <property type="evidence" value="ECO:0007669"/>
    <property type="project" value="InterPro"/>
</dbReference>
<proteinExistence type="predicted"/>
<dbReference type="PANTHER" id="PTHR22878">
    <property type="entry name" value="DYNEIN HEAVY CHAIN 6, AXONEMAL-LIKE-RELATED"/>
    <property type="match status" value="1"/>
</dbReference>
<evidence type="ECO:0000313" key="2">
    <source>
        <dbReference type="EMBL" id="KAK1116869.1"/>
    </source>
</evidence>
<dbReference type="GO" id="GO:0045505">
    <property type="term" value="F:dynein intermediate chain binding"/>
    <property type="evidence" value="ECO:0007669"/>
    <property type="project" value="InterPro"/>
</dbReference>
<dbReference type="InterPro" id="IPR026983">
    <property type="entry name" value="DHC"/>
</dbReference>
<dbReference type="Gene3D" id="3.10.490.20">
    <property type="match status" value="1"/>
</dbReference>
<dbReference type="InterPro" id="IPR043160">
    <property type="entry name" value="Dynein_C_barrel"/>
</dbReference>
<dbReference type="GO" id="GO:0030286">
    <property type="term" value="C:dynein complex"/>
    <property type="evidence" value="ECO:0007669"/>
    <property type="project" value="InterPro"/>
</dbReference>
<dbReference type="PANTHER" id="PTHR22878:SF70">
    <property type="entry name" value="DYNEIN HEAVY CHAIN 2, AXONEMAL"/>
    <property type="match status" value="1"/>
</dbReference>
<feature type="domain" description="Dynein heavy chain C-terminal" evidence="1">
    <location>
        <begin position="8"/>
        <end position="109"/>
    </location>
</feature>
<evidence type="ECO:0000259" key="1">
    <source>
        <dbReference type="Pfam" id="PF18199"/>
    </source>
</evidence>
<organism evidence="2 3">
    <name type="scientific">Melipona bicolor</name>
    <dbReference type="NCBI Taxonomy" id="60889"/>
    <lineage>
        <taxon>Eukaryota</taxon>
        <taxon>Metazoa</taxon>
        <taxon>Ecdysozoa</taxon>
        <taxon>Arthropoda</taxon>
        <taxon>Hexapoda</taxon>
        <taxon>Insecta</taxon>
        <taxon>Pterygota</taxon>
        <taxon>Neoptera</taxon>
        <taxon>Endopterygota</taxon>
        <taxon>Hymenoptera</taxon>
        <taxon>Apocrita</taxon>
        <taxon>Aculeata</taxon>
        <taxon>Apoidea</taxon>
        <taxon>Anthophila</taxon>
        <taxon>Apidae</taxon>
        <taxon>Melipona</taxon>
    </lineage>
</organism>
<gene>
    <name evidence="2" type="primary">DNAH7_8</name>
    <name evidence="2" type="ORF">K0M31_018030</name>
</gene>
<dbReference type="AlphaFoldDB" id="A0AA40FD91"/>
<sequence>MRKLHYLISPLQQWYDEGPPTTFWISGFYFTQAFLTGARQNYARKYSIPIDLLVYDFAPLRETVFREPPADGVYIYGLFLDGARFNRTTMKLDESLPKILHDVVPYVSILSYFRFVGKQESK</sequence>
<dbReference type="Proteomes" id="UP001177670">
    <property type="component" value="Unassembled WGS sequence"/>
</dbReference>
<accession>A0AA40FD91</accession>
<dbReference type="EMBL" id="JAHYIQ010000061">
    <property type="protein sequence ID" value="KAK1116869.1"/>
    <property type="molecule type" value="Genomic_DNA"/>
</dbReference>
<reference evidence="2" key="1">
    <citation type="submission" date="2021-10" db="EMBL/GenBank/DDBJ databases">
        <title>Melipona bicolor Genome sequencing and assembly.</title>
        <authorList>
            <person name="Araujo N.S."/>
            <person name="Arias M.C."/>
        </authorList>
    </citation>
    <scope>NUCLEOTIDE SEQUENCE</scope>
    <source>
        <strain evidence="2">USP_2M_L1-L4_2017</strain>
        <tissue evidence="2">Whole body</tissue>
    </source>
</reference>
<dbReference type="GO" id="GO:0007018">
    <property type="term" value="P:microtubule-based movement"/>
    <property type="evidence" value="ECO:0007669"/>
    <property type="project" value="InterPro"/>
</dbReference>
<protein>
    <submittedName>
        <fullName evidence="2">Dynein heavy chain 7, axonemal</fullName>
    </submittedName>
</protein>
<keyword evidence="3" id="KW-1185">Reference proteome</keyword>
<evidence type="ECO:0000313" key="3">
    <source>
        <dbReference type="Proteomes" id="UP001177670"/>
    </source>
</evidence>